<dbReference type="Proteomes" id="UP000235672">
    <property type="component" value="Unassembled WGS sequence"/>
</dbReference>
<gene>
    <name evidence="2" type="ORF">NA56DRAFT_493226</name>
</gene>
<keyword evidence="3" id="KW-1185">Reference proteome</keyword>
<feature type="region of interest" description="Disordered" evidence="1">
    <location>
        <begin position="236"/>
        <end position="276"/>
    </location>
</feature>
<proteinExistence type="predicted"/>
<name>A0A2J6QEC1_9HELO</name>
<evidence type="ECO:0000313" key="3">
    <source>
        <dbReference type="Proteomes" id="UP000235672"/>
    </source>
</evidence>
<dbReference type="OrthoDB" id="4500473at2759"/>
<dbReference type="AlphaFoldDB" id="A0A2J6QEC1"/>
<dbReference type="STRING" id="1745343.A0A2J6QEC1"/>
<evidence type="ECO:0000256" key="1">
    <source>
        <dbReference type="SAM" id="MobiDB-lite"/>
    </source>
</evidence>
<protein>
    <submittedName>
        <fullName evidence="2">Uncharacterized protein</fullName>
    </submittedName>
</protein>
<organism evidence="2 3">
    <name type="scientific">Hyaloscypha hepaticicola</name>
    <dbReference type="NCBI Taxonomy" id="2082293"/>
    <lineage>
        <taxon>Eukaryota</taxon>
        <taxon>Fungi</taxon>
        <taxon>Dikarya</taxon>
        <taxon>Ascomycota</taxon>
        <taxon>Pezizomycotina</taxon>
        <taxon>Leotiomycetes</taxon>
        <taxon>Helotiales</taxon>
        <taxon>Hyaloscyphaceae</taxon>
        <taxon>Hyaloscypha</taxon>
    </lineage>
</organism>
<feature type="compositionally biased region" description="Acidic residues" evidence="1">
    <location>
        <begin position="265"/>
        <end position="276"/>
    </location>
</feature>
<sequence>MAASEPQYHKTKTFDLPPDAILLGSIIKTPKYPDEALNEGEIIPITSLPTPLVHYNWKDTVENVKKGNVGFFARFVQSVSLGAEAGASGTNEKGHDYSFEKLETVSFFPTPAYTDKAIETAGMKMWLKGAQYPPVFMVTGVKVVRGVNSTVKTNVTRAREAHANVGVSATVFTVPVTVGPEAKGSTFQKQVASFGGPPVVEDSADMTDYVIAYRLRKLTFEEKDGKVKVDSEYYLDGDGDMMSADGDSAESGDDSGMVVVGSGEATEEELDWDRSD</sequence>
<reference evidence="2 3" key="1">
    <citation type="submission" date="2016-05" db="EMBL/GenBank/DDBJ databases">
        <title>A degradative enzymes factory behind the ericoid mycorrhizal symbiosis.</title>
        <authorList>
            <consortium name="DOE Joint Genome Institute"/>
            <person name="Martino E."/>
            <person name="Morin E."/>
            <person name="Grelet G."/>
            <person name="Kuo A."/>
            <person name="Kohler A."/>
            <person name="Daghino S."/>
            <person name="Barry K."/>
            <person name="Choi C."/>
            <person name="Cichocki N."/>
            <person name="Clum A."/>
            <person name="Copeland A."/>
            <person name="Hainaut M."/>
            <person name="Haridas S."/>
            <person name="Labutti K."/>
            <person name="Lindquist E."/>
            <person name="Lipzen A."/>
            <person name="Khouja H.-R."/>
            <person name="Murat C."/>
            <person name="Ohm R."/>
            <person name="Olson A."/>
            <person name="Spatafora J."/>
            <person name="Veneault-Fourrey C."/>
            <person name="Henrissat B."/>
            <person name="Grigoriev I."/>
            <person name="Martin F."/>
            <person name="Perotto S."/>
        </authorList>
    </citation>
    <scope>NUCLEOTIDE SEQUENCE [LARGE SCALE GENOMIC DNA]</scope>
    <source>
        <strain evidence="2 3">UAMH 7357</strain>
    </source>
</reference>
<evidence type="ECO:0000313" key="2">
    <source>
        <dbReference type="EMBL" id="PMD24616.1"/>
    </source>
</evidence>
<accession>A0A2J6QEC1</accession>
<dbReference type="EMBL" id="KZ613472">
    <property type="protein sequence ID" value="PMD24616.1"/>
    <property type="molecule type" value="Genomic_DNA"/>
</dbReference>
<feature type="compositionally biased region" description="Low complexity" evidence="1">
    <location>
        <begin position="254"/>
        <end position="263"/>
    </location>
</feature>